<protein>
    <submittedName>
        <fullName evidence="3">Transcriptional regulator, XRE family</fullName>
    </submittedName>
</protein>
<keyword evidence="1" id="KW-0238">DNA-binding</keyword>
<dbReference type="PANTHER" id="PTHR46558:SF11">
    <property type="entry name" value="HTH-TYPE TRANSCRIPTIONAL REGULATOR XRE"/>
    <property type="match status" value="1"/>
</dbReference>
<dbReference type="KEGG" id="aoe:Clos_1048"/>
<dbReference type="SMART" id="SM00530">
    <property type="entry name" value="HTH_XRE"/>
    <property type="match status" value="1"/>
</dbReference>
<accession>A8MGQ1</accession>
<reference evidence="4" key="1">
    <citation type="submission" date="2007-10" db="EMBL/GenBank/DDBJ databases">
        <title>Complete genome of Alkaliphilus oremlandii OhILAs.</title>
        <authorList>
            <person name="Copeland A."/>
            <person name="Lucas S."/>
            <person name="Lapidus A."/>
            <person name="Barry K."/>
            <person name="Detter J.C."/>
            <person name="Glavina del Rio T."/>
            <person name="Hammon N."/>
            <person name="Israni S."/>
            <person name="Dalin E."/>
            <person name="Tice H."/>
            <person name="Pitluck S."/>
            <person name="Chain P."/>
            <person name="Malfatti S."/>
            <person name="Shin M."/>
            <person name="Vergez L."/>
            <person name="Schmutz J."/>
            <person name="Larimer F."/>
            <person name="Land M."/>
            <person name="Hauser L."/>
            <person name="Kyrpides N."/>
            <person name="Mikhailova N."/>
            <person name="Stolz J.F."/>
            <person name="Dawson A."/>
            <person name="Fisher E."/>
            <person name="Crable B."/>
            <person name="Perera E."/>
            <person name="Lisak J."/>
            <person name="Ranganathan M."/>
            <person name="Basu P."/>
            <person name="Richardson P."/>
        </authorList>
    </citation>
    <scope>NUCLEOTIDE SEQUENCE [LARGE SCALE GENOMIC DNA]</scope>
    <source>
        <strain evidence="4">OhILAs</strain>
    </source>
</reference>
<dbReference type="CDD" id="cd00093">
    <property type="entry name" value="HTH_XRE"/>
    <property type="match status" value="1"/>
</dbReference>
<evidence type="ECO:0000256" key="1">
    <source>
        <dbReference type="ARBA" id="ARBA00023125"/>
    </source>
</evidence>
<keyword evidence="4" id="KW-1185">Reference proteome</keyword>
<dbReference type="OrthoDB" id="1766270at2"/>
<dbReference type="Proteomes" id="UP000000269">
    <property type="component" value="Chromosome"/>
</dbReference>
<dbReference type="Gene3D" id="1.10.260.40">
    <property type="entry name" value="lambda repressor-like DNA-binding domains"/>
    <property type="match status" value="1"/>
</dbReference>
<name>A8MGQ1_ALKOO</name>
<sequence>MLGDKIKLLREDRGLSQLELAKILEVGNSTLSMYESNTRKPDYEVIKKIADYFNVTTDYLLGLTEVPNQQYHDQILEDYPEIISILRRNKRKLNDQDKKRIARIIEAAVIDEDEE</sequence>
<dbReference type="SUPFAM" id="SSF47413">
    <property type="entry name" value="lambda repressor-like DNA-binding domains"/>
    <property type="match status" value="1"/>
</dbReference>
<feature type="domain" description="HTH cro/C1-type" evidence="2">
    <location>
        <begin position="6"/>
        <end position="60"/>
    </location>
</feature>
<dbReference type="RefSeq" id="WP_012158907.1">
    <property type="nucleotide sequence ID" value="NC_009922.1"/>
</dbReference>
<dbReference type="HOGENOM" id="CLU_066192_4_2_9"/>
<evidence type="ECO:0000313" key="4">
    <source>
        <dbReference type="Proteomes" id="UP000000269"/>
    </source>
</evidence>
<gene>
    <name evidence="3" type="ordered locus">Clos_1048</name>
</gene>
<dbReference type="eggNOG" id="COG1396">
    <property type="taxonomic scope" value="Bacteria"/>
</dbReference>
<dbReference type="Pfam" id="PF01381">
    <property type="entry name" value="HTH_3"/>
    <property type="match status" value="1"/>
</dbReference>
<evidence type="ECO:0000313" key="3">
    <source>
        <dbReference type="EMBL" id="ABW18595.1"/>
    </source>
</evidence>
<evidence type="ECO:0000259" key="2">
    <source>
        <dbReference type="PROSITE" id="PS50943"/>
    </source>
</evidence>
<proteinExistence type="predicted"/>
<dbReference type="PANTHER" id="PTHR46558">
    <property type="entry name" value="TRACRIPTIONAL REGULATORY PROTEIN-RELATED-RELATED"/>
    <property type="match status" value="1"/>
</dbReference>
<dbReference type="PROSITE" id="PS50943">
    <property type="entry name" value="HTH_CROC1"/>
    <property type="match status" value="1"/>
</dbReference>
<organism evidence="3 4">
    <name type="scientific">Alkaliphilus oremlandii (strain OhILAs)</name>
    <name type="common">Clostridium oremlandii (strain OhILAs)</name>
    <dbReference type="NCBI Taxonomy" id="350688"/>
    <lineage>
        <taxon>Bacteria</taxon>
        <taxon>Bacillati</taxon>
        <taxon>Bacillota</taxon>
        <taxon>Clostridia</taxon>
        <taxon>Peptostreptococcales</taxon>
        <taxon>Natronincolaceae</taxon>
        <taxon>Alkaliphilus</taxon>
    </lineage>
</organism>
<dbReference type="InterPro" id="IPR010982">
    <property type="entry name" value="Lambda_DNA-bd_dom_sf"/>
</dbReference>
<dbReference type="EMBL" id="CP000853">
    <property type="protein sequence ID" value="ABW18595.1"/>
    <property type="molecule type" value="Genomic_DNA"/>
</dbReference>
<dbReference type="InterPro" id="IPR001387">
    <property type="entry name" value="Cro/C1-type_HTH"/>
</dbReference>
<dbReference type="STRING" id="350688.Clos_1048"/>
<dbReference type="GO" id="GO:0003677">
    <property type="term" value="F:DNA binding"/>
    <property type="evidence" value="ECO:0007669"/>
    <property type="project" value="UniProtKB-KW"/>
</dbReference>
<dbReference type="AlphaFoldDB" id="A8MGQ1"/>